<dbReference type="EMBL" id="LAZR01062207">
    <property type="protein sequence ID" value="KKK62008.1"/>
    <property type="molecule type" value="Genomic_DNA"/>
</dbReference>
<gene>
    <name evidence="1" type="ORF">LCGC14_3008630</name>
</gene>
<sequence length="358" mass="37751">PMMSVDGPLHNFILRGIHFDGNDLADDPLRLIHVRDCEVSDVTVTNWRDQAIELNTITAASLPTGVAYGMGSCVISNVTIAAPTLTSSQGLLCTGDDRLSVNCGQITFIDLLIQAGTAASDALELGYADNITFISTRLLGTGGVMRFTQLAGATTFPKNNTFVSFFASGGVTGTSGTAGGNLFWPYNTDGSAAIPSISGIFGFSQQEERFFGFSPILDNTEGYQVRDTSNNPQFIGRIDGSDNLLLGDPNIDPNFMDANLKMNGKRFIYGGAITLAASTTPSITGGNLFATNSTASITDFTGEENGQVIILLCGADTTTSLVDSTPLFLAGTFTCTSNDTISLVSNGTVWYELSRGVN</sequence>
<proteinExistence type="predicted"/>
<comment type="caution">
    <text evidence="1">The sequence shown here is derived from an EMBL/GenBank/DDBJ whole genome shotgun (WGS) entry which is preliminary data.</text>
</comment>
<reference evidence="1" key="1">
    <citation type="journal article" date="2015" name="Nature">
        <title>Complex archaea that bridge the gap between prokaryotes and eukaryotes.</title>
        <authorList>
            <person name="Spang A."/>
            <person name="Saw J.H."/>
            <person name="Jorgensen S.L."/>
            <person name="Zaremba-Niedzwiedzka K."/>
            <person name="Martijn J."/>
            <person name="Lind A.E."/>
            <person name="van Eijk R."/>
            <person name="Schleper C."/>
            <person name="Guy L."/>
            <person name="Ettema T.J."/>
        </authorList>
    </citation>
    <scope>NUCLEOTIDE SEQUENCE</scope>
</reference>
<dbReference type="SUPFAM" id="SSF51126">
    <property type="entry name" value="Pectin lyase-like"/>
    <property type="match status" value="1"/>
</dbReference>
<evidence type="ECO:0000313" key="1">
    <source>
        <dbReference type="EMBL" id="KKK62008.1"/>
    </source>
</evidence>
<name>A0A0F8WZC0_9ZZZZ</name>
<feature type="non-terminal residue" evidence="1">
    <location>
        <position position="1"/>
    </location>
</feature>
<accession>A0A0F8WZC0</accession>
<dbReference type="AlphaFoldDB" id="A0A0F8WZC0"/>
<organism evidence="1">
    <name type="scientific">marine sediment metagenome</name>
    <dbReference type="NCBI Taxonomy" id="412755"/>
    <lineage>
        <taxon>unclassified sequences</taxon>
        <taxon>metagenomes</taxon>
        <taxon>ecological metagenomes</taxon>
    </lineage>
</organism>
<dbReference type="InterPro" id="IPR011050">
    <property type="entry name" value="Pectin_lyase_fold/virulence"/>
</dbReference>
<protein>
    <submittedName>
        <fullName evidence="1">Uncharacterized protein</fullName>
    </submittedName>
</protein>